<dbReference type="PROSITE" id="PS00928">
    <property type="entry name" value="TREHALASE_2"/>
    <property type="match status" value="1"/>
</dbReference>
<dbReference type="InterPro" id="IPR012341">
    <property type="entry name" value="6hp_glycosidase-like_sf"/>
</dbReference>
<dbReference type="InterPro" id="IPR001661">
    <property type="entry name" value="Glyco_hydro_37"/>
</dbReference>
<sequence>MLVCYACQIGDTDQTVEPFQSSQASVPHPPAKVFGSLLYEVQTSRIFDDGKTFVDCVPKVAPDSIMKAYMANKGNANFDLKTFVNTYFDQPYKHPVYNEEQDTASLIDHIDKLWGTLKRPADSAVFGSRIQLPYPYVVPGGRFREIYYWDSYFTMLGLEVSGEHQLIEDMVKNFAEMIDRFGFIPNGSRTYFLGRSQPPFFALMINLLASIKGKSVWVEYLPYLQKEYDFWMTGADSLTVQNATSQRVVLLDSKYVLNRYWDNFDGPREESLAEDVLLARESGREESLVFRHLRAGAESGWDYSSRWFADGNTLKTIETTNIIPVDLNALIYYLEQTIAKGYKQTGQDALAAEYEGKAQIRREALNFYCWDEVLGYFIDYNFKFKTHTSNPSLAGVFPLSFEIADASQAEKVSDFIQQNFLKDGGLISTLNYTGEQWDAPNGWPPLQWMSFWGLKNYDKDSLANTIAKRWVSLNERVYQRTGKMMEKYNVEDLTLEGGGGEYPLQDGFGWTNGVYLKMKSELEQN</sequence>
<evidence type="ECO:0000313" key="3">
    <source>
        <dbReference type="EMBL" id="SMD37286.1"/>
    </source>
</evidence>
<dbReference type="Pfam" id="PF01204">
    <property type="entry name" value="Trehalase"/>
    <property type="match status" value="1"/>
</dbReference>
<dbReference type="Gene3D" id="1.50.10.10">
    <property type="match status" value="1"/>
</dbReference>
<evidence type="ECO:0000256" key="1">
    <source>
        <dbReference type="ARBA" id="ARBA00022801"/>
    </source>
</evidence>
<dbReference type="PANTHER" id="PTHR23403:SF1">
    <property type="entry name" value="TREHALASE"/>
    <property type="match status" value="1"/>
</dbReference>
<keyword evidence="1" id="KW-0378">Hydrolase</keyword>
<name>A0A1W2GLY1_REIFA</name>
<protein>
    <submittedName>
        <fullName evidence="3">Alpha,alpha-trehalase</fullName>
    </submittedName>
</protein>
<accession>A0A1W2GLY1</accession>
<dbReference type="AlphaFoldDB" id="A0A1W2GLY1"/>
<dbReference type="Proteomes" id="UP000192472">
    <property type="component" value="Unassembled WGS sequence"/>
</dbReference>
<dbReference type="PANTHER" id="PTHR23403">
    <property type="entry name" value="TREHALASE"/>
    <property type="match status" value="1"/>
</dbReference>
<evidence type="ECO:0000313" key="4">
    <source>
        <dbReference type="Proteomes" id="UP000192472"/>
    </source>
</evidence>
<dbReference type="PRINTS" id="PR00744">
    <property type="entry name" value="GLHYDRLASE37"/>
</dbReference>
<gene>
    <name evidence="3" type="ORF">SAMN04488029_3328</name>
</gene>
<dbReference type="InterPro" id="IPR018232">
    <property type="entry name" value="Glyco_hydro_37_CS"/>
</dbReference>
<evidence type="ECO:0000256" key="2">
    <source>
        <dbReference type="ARBA" id="ARBA00023295"/>
    </source>
</evidence>
<dbReference type="GO" id="GO:0004555">
    <property type="term" value="F:alpha,alpha-trehalase activity"/>
    <property type="evidence" value="ECO:0007669"/>
    <property type="project" value="InterPro"/>
</dbReference>
<dbReference type="InterPro" id="IPR008928">
    <property type="entry name" value="6-hairpin_glycosidase_sf"/>
</dbReference>
<reference evidence="3 4" key="1">
    <citation type="submission" date="2017-04" db="EMBL/GenBank/DDBJ databases">
        <authorList>
            <person name="Afonso C.L."/>
            <person name="Miller P.J."/>
            <person name="Scott M.A."/>
            <person name="Spackman E."/>
            <person name="Goraichik I."/>
            <person name="Dimitrov K.M."/>
            <person name="Suarez D.L."/>
            <person name="Swayne D.E."/>
        </authorList>
    </citation>
    <scope>NUCLEOTIDE SEQUENCE [LARGE SCALE GENOMIC DNA]</scope>
    <source>
        <strain evidence="3 4">DSM 26133</strain>
    </source>
</reference>
<dbReference type="SUPFAM" id="SSF48208">
    <property type="entry name" value="Six-hairpin glycosidases"/>
    <property type="match status" value="1"/>
</dbReference>
<dbReference type="PROSITE" id="PS00927">
    <property type="entry name" value="TREHALASE_1"/>
    <property type="match status" value="1"/>
</dbReference>
<dbReference type="STRING" id="692418.SAMN04488029_3328"/>
<keyword evidence="2" id="KW-0326">Glycosidase</keyword>
<keyword evidence="4" id="KW-1185">Reference proteome</keyword>
<dbReference type="GO" id="GO:0005993">
    <property type="term" value="P:trehalose catabolic process"/>
    <property type="evidence" value="ECO:0007669"/>
    <property type="project" value="TreeGrafter"/>
</dbReference>
<proteinExistence type="predicted"/>
<dbReference type="NCBIfam" id="NF009773">
    <property type="entry name" value="PRK13270.1"/>
    <property type="match status" value="1"/>
</dbReference>
<dbReference type="EMBL" id="FWYF01000003">
    <property type="protein sequence ID" value="SMD37286.1"/>
    <property type="molecule type" value="Genomic_DNA"/>
</dbReference>
<organism evidence="3 4">
    <name type="scientific">Reichenbachiella faecimaris</name>
    <dbReference type="NCBI Taxonomy" id="692418"/>
    <lineage>
        <taxon>Bacteria</taxon>
        <taxon>Pseudomonadati</taxon>
        <taxon>Bacteroidota</taxon>
        <taxon>Cytophagia</taxon>
        <taxon>Cytophagales</taxon>
        <taxon>Reichenbachiellaceae</taxon>
        <taxon>Reichenbachiella</taxon>
    </lineage>
</organism>